<dbReference type="Gene3D" id="3.40.50.1820">
    <property type="entry name" value="alpha/beta hydrolase"/>
    <property type="match status" value="1"/>
</dbReference>
<comment type="function">
    <text evidence="5">Demethylates proteins that have been reversibly carboxymethylated.</text>
</comment>
<comment type="catalytic activity">
    <reaction evidence="4">
        <text>[phosphatase 2A protein]-C-terminal L-leucine methyl ester + H2O = [phosphatase 2A protein]-C-terminal L-leucine + methanol + H(+)</text>
        <dbReference type="Rhea" id="RHEA:48548"/>
        <dbReference type="Rhea" id="RHEA-COMP:12134"/>
        <dbReference type="Rhea" id="RHEA-COMP:12135"/>
        <dbReference type="ChEBI" id="CHEBI:15377"/>
        <dbReference type="ChEBI" id="CHEBI:15378"/>
        <dbReference type="ChEBI" id="CHEBI:17790"/>
        <dbReference type="ChEBI" id="CHEBI:90516"/>
        <dbReference type="ChEBI" id="CHEBI:90517"/>
        <dbReference type="EC" id="3.1.1.89"/>
    </reaction>
</comment>
<evidence type="ECO:0000256" key="6">
    <source>
        <dbReference type="PIRSR" id="PIRSR022950-1"/>
    </source>
</evidence>
<keyword evidence="2 5" id="KW-0719">Serine esterase</keyword>
<dbReference type="Pfam" id="PF12697">
    <property type="entry name" value="Abhydrolase_6"/>
    <property type="match status" value="1"/>
</dbReference>
<evidence type="ECO:0000256" key="4">
    <source>
        <dbReference type="ARBA" id="ARBA00049203"/>
    </source>
</evidence>
<dbReference type="OrthoDB" id="194865at2759"/>
<evidence type="ECO:0000256" key="7">
    <source>
        <dbReference type="SAM" id="MobiDB-lite"/>
    </source>
</evidence>
<dbReference type="PANTHER" id="PTHR14189:SF0">
    <property type="entry name" value="PROTEIN PHOSPHATASE METHYLESTERASE 1"/>
    <property type="match status" value="1"/>
</dbReference>
<evidence type="ECO:0000313" key="10">
    <source>
        <dbReference type="EMBL" id="SVE82539.1"/>
    </source>
</evidence>
<evidence type="ECO:0000256" key="3">
    <source>
        <dbReference type="ARBA" id="ARBA00022801"/>
    </source>
</evidence>
<feature type="region of interest" description="Disordered" evidence="7">
    <location>
        <begin position="274"/>
        <end position="295"/>
    </location>
</feature>
<protein>
    <recommendedName>
        <fullName evidence="5">Protein phosphatase methylesterase 1</fullName>
        <shortName evidence="5">PME-1</shortName>
        <ecNumber evidence="5">3.1.1.-</ecNumber>
    </recommendedName>
</protein>
<dbReference type="EC" id="3.1.1.-" evidence="5"/>
<dbReference type="EMBL" id="LR012920">
    <property type="protein sequence ID" value="SVE82539.1"/>
    <property type="molecule type" value="mRNA"/>
</dbReference>
<organism evidence="10">
    <name type="scientific">Daphnia magna</name>
    <dbReference type="NCBI Taxonomy" id="35525"/>
    <lineage>
        <taxon>Eukaryota</taxon>
        <taxon>Metazoa</taxon>
        <taxon>Ecdysozoa</taxon>
        <taxon>Arthropoda</taxon>
        <taxon>Crustacea</taxon>
        <taxon>Branchiopoda</taxon>
        <taxon>Diplostraca</taxon>
        <taxon>Cladocera</taxon>
        <taxon>Anomopoda</taxon>
        <taxon>Daphniidae</taxon>
        <taxon>Daphnia</taxon>
    </lineage>
</organism>
<dbReference type="PIRSF" id="PIRSF022950">
    <property type="entry name" value="PPase_methylesterase_euk"/>
    <property type="match status" value="1"/>
</dbReference>
<feature type="active site" evidence="6">
    <location>
        <position position="369"/>
    </location>
</feature>
<keyword evidence="8" id="KW-1133">Transmembrane helix</keyword>
<name>A0A4Y7MRL9_9CRUS</name>
<dbReference type="SUPFAM" id="SSF53474">
    <property type="entry name" value="alpha/beta-Hydrolases"/>
    <property type="match status" value="1"/>
</dbReference>
<dbReference type="PANTHER" id="PTHR14189">
    <property type="entry name" value="PROTEIN PHOSPHATASE METHYLESTERASE-1 RELATED"/>
    <property type="match status" value="1"/>
</dbReference>
<proteinExistence type="evidence at transcript level"/>
<keyword evidence="3 5" id="KW-0378">Hydrolase</keyword>
<feature type="active site" evidence="6">
    <location>
        <position position="177"/>
    </location>
</feature>
<evidence type="ECO:0000256" key="1">
    <source>
        <dbReference type="ARBA" id="ARBA00008645"/>
    </source>
</evidence>
<feature type="active site" evidence="6">
    <location>
        <position position="152"/>
    </location>
</feature>
<feature type="domain" description="AB hydrolase-1" evidence="9">
    <location>
        <begin position="75"/>
        <end position="350"/>
    </location>
</feature>
<accession>A0A4Y7MRL9</accession>
<dbReference type="InterPro" id="IPR000073">
    <property type="entry name" value="AB_hydrolase_1"/>
</dbReference>
<dbReference type="InterPro" id="IPR029058">
    <property type="entry name" value="AB_hydrolase_fold"/>
</dbReference>
<sequence length="429" mass="46824">MEASALKKVRNKLVTPLGIPPPSSRSFARPGGIGKKRDYTPIHWSRYFTSSEKVIVNEDGDSFQVYRRGSSGPLLVLLHGGGFSALSWALFAECIEGLISCQVLAIDMRGHGDSKTHNDENLSAETQAEDVVSVVKHVFGSDPPPIVLIGHSMGGAIAVHATATEQLPTIAGLIVIDVVEGTAMEALASMQSFLRSRPKHFHSLEQAIEWSVRSGQIRNADSARVSMPGQLTSDVTGQCATSEVSTTATPTVSSPGGFTPQAVTSMKHGECINEEDEQEKTETPPAFPTEPTFSPPSVKDKTGYRWRIDLTKTEHQWPGWFHGLSATFLAIPVAKLLLLAGIDRLDKELTIGQMQGEFRRQTAISKVSHTVAKFVPGTITFFLLVHFFFVSRIAFSLAIGNVPFKNCLIDIDLLVFMPLYIFSLNQLVY</sequence>
<evidence type="ECO:0000256" key="8">
    <source>
        <dbReference type="SAM" id="Phobius"/>
    </source>
</evidence>
<comment type="similarity">
    <text evidence="1 5">Belongs to the AB hydrolase superfamily.</text>
</comment>
<dbReference type="GO" id="GO:0051723">
    <property type="term" value="F:protein methylesterase activity"/>
    <property type="evidence" value="ECO:0007669"/>
    <property type="project" value="UniProtKB-EC"/>
</dbReference>
<feature type="transmembrane region" description="Helical" evidence="8">
    <location>
        <begin position="407"/>
        <end position="428"/>
    </location>
</feature>
<evidence type="ECO:0000256" key="2">
    <source>
        <dbReference type="ARBA" id="ARBA00022487"/>
    </source>
</evidence>
<keyword evidence="8" id="KW-0812">Transmembrane</keyword>
<dbReference type="InterPro" id="IPR016812">
    <property type="entry name" value="PPase_methylesterase_euk"/>
</dbReference>
<keyword evidence="8" id="KW-0472">Membrane</keyword>
<gene>
    <name evidence="10" type="primary">EOG090X07NZ</name>
</gene>
<reference evidence="10" key="1">
    <citation type="submission" date="2018-08" db="EMBL/GenBank/DDBJ databases">
        <authorList>
            <person name="Cornetti L."/>
        </authorList>
    </citation>
    <scope>NUCLEOTIDE SEQUENCE</scope>
    <source>
        <strain evidence="10">RU-SAM-5</strain>
    </source>
</reference>
<evidence type="ECO:0000256" key="5">
    <source>
        <dbReference type="PIRNR" id="PIRNR022950"/>
    </source>
</evidence>
<dbReference type="AlphaFoldDB" id="A0A4Y7MRL9"/>
<evidence type="ECO:0000259" key="9">
    <source>
        <dbReference type="Pfam" id="PF12697"/>
    </source>
</evidence>
<feature type="transmembrane region" description="Helical" evidence="8">
    <location>
        <begin position="374"/>
        <end position="395"/>
    </location>
</feature>